<evidence type="ECO:0000313" key="2">
    <source>
        <dbReference type="EMBL" id="EJT52173.1"/>
    </source>
</evidence>
<feature type="region of interest" description="Disordered" evidence="1">
    <location>
        <begin position="55"/>
        <end position="81"/>
    </location>
</feature>
<dbReference type="EMBL" id="ALBS01000032">
    <property type="protein sequence ID" value="EJT52173.1"/>
    <property type="molecule type" value="Genomic_DNA"/>
</dbReference>
<proteinExistence type="predicted"/>
<dbReference type="HOGENOM" id="CLU_109498_0_0_1"/>
<reference evidence="2 3" key="1">
    <citation type="journal article" date="2012" name="Eukaryot. Cell">
        <title>Draft genome sequence of CBS 2479, the standard type strain of Trichosporon asahii.</title>
        <authorList>
            <person name="Yang R.Y."/>
            <person name="Li H.T."/>
            <person name="Zhu H."/>
            <person name="Zhou G.P."/>
            <person name="Wang M."/>
            <person name="Wang L."/>
        </authorList>
    </citation>
    <scope>NUCLEOTIDE SEQUENCE [LARGE SCALE GENOMIC DNA]</scope>
    <source>
        <strain evidence="3">ATCC 90039 / CBS 2479 / JCM 2466 / KCTC 7840 / NCYC 2677 / UAMH 7654</strain>
    </source>
</reference>
<comment type="caution">
    <text evidence="2">The sequence shown here is derived from an EMBL/GenBank/DDBJ whole genome shotgun (WGS) entry which is preliminary data.</text>
</comment>
<organism evidence="2 3">
    <name type="scientific">Trichosporon asahii var. asahii (strain ATCC 90039 / CBS 2479 / JCM 2466 / KCTC 7840 / NBRC 103889/ NCYC 2677 / UAMH 7654)</name>
    <name type="common">Yeast</name>
    <dbReference type="NCBI Taxonomy" id="1186058"/>
    <lineage>
        <taxon>Eukaryota</taxon>
        <taxon>Fungi</taxon>
        <taxon>Dikarya</taxon>
        <taxon>Basidiomycota</taxon>
        <taxon>Agaricomycotina</taxon>
        <taxon>Tremellomycetes</taxon>
        <taxon>Trichosporonales</taxon>
        <taxon>Trichosporonaceae</taxon>
        <taxon>Trichosporon</taxon>
    </lineage>
</organism>
<dbReference type="VEuPathDB" id="FungiDB:A1Q1_06279"/>
<sequence length="220" mass="24525">MYSTAALEEQFSGLGPQEQYLQASAGVSPRVRFSDLMTTPDLRIGHTYLPRTYMKEPTLEGTSSKLPARPSTGMKRPQKPSRCETVERSHISAALALDQRTPPGYECSTGTHLELVTAVQRLTAETTLALPVLTAREVFGVDPRALTPPTLFSAGQEVDLLTSLRDEYRALYYTFQHTLRRKRCRTPEGASTAVQQWCRLSAEIEFMTNVIVFSGPRDVQ</sequence>
<dbReference type="Proteomes" id="UP000002748">
    <property type="component" value="Unassembled WGS sequence"/>
</dbReference>
<dbReference type="KEGG" id="tasa:A1Q1_06279"/>
<gene>
    <name evidence="2" type="ORF">A1Q1_06279</name>
</gene>
<protein>
    <submittedName>
        <fullName evidence="2">Uncharacterized protein</fullName>
    </submittedName>
</protein>
<dbReference type="RefSeq" id="XP_014183358.1">
    <property type="nucleotide sequence ID" value="XM_014327883.1"/>
</dbReference>
<dbReference type="AlphaFoldDB" id="J5REB0"/>
<evidence type="ECO:0000256" key="1">
    <source>
        <dbReference type="SAM" id="MobiDB-lite"/>
    </source>
</evidence>
<evidence type="ECO:0000313" key="3">
    <source>
        <dbReference type="Proteomes" id="UP000002748"/>
    </source>
</evidence>
<name>J5REB0_TRIAS</name>
<dbReference type="GeneID" id="25989791"/>
<accession>J5REB0</accession>